<dbReference type="EMBL" id="VCHE01000138">
    <property type="protein sequence ID" value="KAB2570406.1"/>
    <property type="molecule type" value="Genomic_DNA"/>
</dbReference>
<gene>
    <name evidence="2" type="ORF">DBV05_g10935</name>
</gene>
<name>A0A5N5CYL8_9PEZI</name>
<accession>A0A5N5CYL8</accession>
<evidence type="ECO:0000256" key="1">
    <source>
        <dbReference type="SAM" id="MobiDB-lite"/>
    </source>
</evidence>
<proteinExistence type="predicted"/>
<feature type="compositionally biased region" description="Basic and acidic residues" evidence="1">
    <location>
        <begin position="411"/>
        <end position="426"/>
    </location>
</feature>
<sequence length="426" mass="48958">MQDMQRRPLWLEKISFEELRAGGYIDRSPAFHNDLAQGSEAVHPLFSRGQWLDVQTEDYVLLMPALQLASKLLTSPRFLAFWEALLLHRKPIRTDGLRTMYGRSCDRLDLGLSRPTPDSRRWVLTRLRELTTVHNFKFDHESNLCDADATTDLVEQPGFTGQGLCHTHASVSRISDAYLRLLRLYYEGGETPARGRIPSPQDRPTGGSILRTSFHLAKNLVHELCHALNNAIVPIHQAHPCPEVSIKIEPFFMDQRRCELGRAWESFVFGGHIDGIGDGLNMQFGISVTKWPHPFSREGQERAPSRWPFTTSYAVPMPWVEALWTDRFWSQMDSDVDFDCRIPKILGVRKATNVVWTDEDEEYECFSSTDSDDMAEMANEERAEALERRMRRRVRYHLGLEGEYEDSEDSSVARHEDRHGVIRDGG</sequence>
<dbReference type="AlphaFoldDB" id="A0A5N5CYL8"/>
<reference evidence="2 3" key="1">
    <citation type="journal article" date="2019" name="Sci. Rep.">
        <title>A multi-omics analysis of the grapevine pathogen Lasiodiplodia theobromae reveals that temperature affects the expression of virulence- and pathogenicity-related genes.</title>
        <authorList>
            <person name="Felix C."/>
            <person name="Meneses R."/>
            <person name="Goncalves M.F.M."/>
            <person name="Tilleman L."/>
            <person name="Duarte A.S."/>
            <person name="Jorrin-Novo J.V."/>
            <person name="Van de Peer Y."/>
            <person name="Deforce D."/>
            <person name="Van Nieuwerburgh F."/>
            <person name="Esteves A.C."/>
            <person name="Alves A."/>
        </authorList>
    </citation>
    <scope>NUCLEOTIDE SEQUENCE [LARGE SCALE GENOMIC DNA]</scope>
    <source>
        <strain evidence="2 3">LA-SOL3</strain>
    </source>
</reference>
<keyword evidence="3" id="KW-1185">Reference proteome</keyword>
<dbReference type="OrthoDB" id="10254945at2759"/>
<organism evidence="2 3">
    <name type="scientific">Lasiodiplodia theobromae</name>
    <dbReference type="NCBI Taxonomy" id="45133"/>
    <lineage>
        <taxon>Eukaryota</taxon>
        <taxon>Fungi</taxon>
        <taxon>Dikarya</taxon>
        <taxon>Ascomycota</taxon>
        <taxon>Pezizomycotina</taxon>
        <taxon>Dothideomycetes</taxon>
        <taxon>Dothideomycetes incertae sedis</taxon>
        <taxon>Botryosphaeriales</taxon>
        <taxon>Botryosphaeriaceae</taxon>
        <taxon>Lasiodiplodia</taxon>
    </lineage>
</organism>
<feature type="region of interest" description="Disordered" evidence="1">
    <location>
        <begin position="403"/>
        <end position="426"/>
    </location>
</feature>
<dbReference type="Proteomes" id="UP000325902">
    <property type="component" value="Unassembled WGS sequence"/>
</dbReference>
<comment type="caution">
    <text evidence="2">The sequence shown here is derived from an EMBL/GenBank/DDBJ whole genome shotgun (WGS) entry which is preliminary data.</text>
</comment>
<evidence type="ECO:0000313" key="2">
    <source>
        <dbReference type="EMBL" id="KAB2570406.1"/>
    </source>
</evidence>
<evidence type="ECO:0000313" key="3">
    <source>
        <dbReference type="Proteomes" id="UP000325902"/>
    </source>
</evidence>
<protein>
    <submittedName>
        <fullName evidence="2">Uncharacterized protein</fullName>
    </submittedName>
</protein>